<evidence type="ECO:0000313" key="2">
    <source>
        <dbReference type="EMBL" id="NMO22671.1"/>
    </source>
</evidence>
<keyword evidence="3" id="KW-1185">Reference proteome</keyword>
<dbReference type="InterPro" id="IPR005036">
    <property type="entry name" value="CBM21_dom"/>
</dbReference>
<accession>A0A848LYG8</accession>
<feature type="non-terminal residue" evidence="2">
    <location>
        <position position="1"/>
    </location>
</feature>
<dbReference type="Pfam" id="PF03370">
    <property type="entry name" value="CBM_21"/>
    <property type="match status" value="1"/>
</dbReference>
<feature type="domain" description="CBM21" evidence="1">
    <location>
        <begin position="9"/>
        <end position="34"/>
    </location>
</feature>
<evidence type="ECO:0000313" key="3">
    <source>
        <dbReference type="Proteomes" id="UP000518300"/>
    </source>
</evidence>
<dbReference type="InterPro" id="IPR038175">
    <property type="entry name" value="CBM21_dom_sf"/>
</dbReference>
<reference evidence="2 3" key="1">
    <citation type="submission" date="2020-04" db="EMBL/GenBank/DDBJ databases">
        <title>Draft genome of Pyxidicoccus fallax type strain.</title>
        <authorList>
            <person name="Whitworth D.E."/>
        </authorList>
    </citation>
    <scope>NUCLEOTIDE SEQUENCE [LARGE SCALE GENOMIC DNA]</scope>
    <source>
        <strain evidence="2 3">DSM 14698</strain>
    </source>
</reference>
<dbReference type="Gene3D" id="2.60.40.2440">
    <property type="entry name" value="Carbohydrate binding type-21 domain"/>
    <property type="match status" value="1"/>
</dbReference>
<sequence length="42" mass="4782">YAPTPTLPTVRFAISYTVNGVTYWDNNFYRNYTITGYGSTVP</sequence>
<organism evidence="2 3">
    <name type="scientific">Pyxidicoccus fallax</name>
    <dbReference type="NCBI Taxonomy" id="394095"/>
    <lineage>
        <taxon>Bacteria</taxon>
        <taxon>Pseudomonadati</taxon>
        <taxon>Myxococcota</taxon>
        <taxon>Myxococcia</taxon>
        <taxon>Myxococcales</taxon>
        <taxon>Cystobacterineae</taxon>
        <taxon>Myxococcaceae</taxon>
        <taxon>Pyxidicoccus</taxon>
    </lineage>
</organism>
<dbReference type="AlphaFoldDB" id="A0A848LYG8"/>
<protein>
    <recommendedName>
        <fullName evidence="1">CBM21 domain-containing protein</fullName>
    </recommendedName>
</protein>
<dbReference type="Proteomes" id="UP000518300">
    <property type="component" value="Unassembled WGS sequence"/>
</dbReference>
<proteinExistence type="predicted"/>
<dbReference type="EMBL" id="JABBJJ010000454">
    <property type="protein sequence ID" value="NMO22671.1"/>
    <property type="molecule type" value="Genomic_DNA"/>
</dbReference>
<name>A0A848LYG8_9BACT</name>
<gene>
    <name evidence="2" type="ORF">HG543_48620</name>
</gene>
<comment type="caution">
    <text evidence="2">The sequence shown here is derived from an EMBL/GenBank/DDBJ whole genome shotgun (WGS) entry which is preliminary data.</text>
</comment>
<evidence type="ECO:0000259" key="1">
    <source>
        <dbReference type="Pfam" id="PF03370"/>
    </source>
</evidence>